<sequence length="77" mass="8680">NTLDLDENKIKKLRAQGYGVAKIAQVMGCSTSAVRKRLAMKKYISPWCSVIDTIYLNLYNDGRNIMLEIISALTPFL</sequence>
<gene>
    <name evidence="1" type="ORF">Q604_UNBc4C00216G0001</name>
</gene>
<organism evidence="1">
    <name type="scientific">human gut metagenome</name>
    <dbReference type="NCBI Taxonomy" id="408170"/>
    <lineage>
        <taxon>unclassified sequences</taxon>
        <taxon>metagenomes</taxon>
        <taxon>organismal metagenomes</taxon>
    </lineage>
</organism>
<dbReference type="AlphaFoldDB" id="W1WBZ5"/>
<proteinExistence type="predicted"/>
<evidence type="ECO:0000313" key="1">
    <source>
        <dbReference type="EMBL" id="ETJ15737.1"/>
    </source>
</evidence>
<name>W1WBZ5_9ZZZZ</name>
<reference evidence="1" key="1">
    <citation type="submission" date="2013-12" db="EMBL/GenBank/DDBJ databases">
        <title>A Varibaculum cambriense genome reconstructed from a premature infant gut community with otherwise low bacterial novelty that shifts toward anaerobic metabolism during the third week of life.</title>
        <authorList>
            <person name="Brown C.T."/>
            <person name="Sharon I."/>
            <person name="Thomas B.C."/>
            <person name="Castelle C.J."/>
            <person name="Morowitz M.J."/>
            <person name="Banfield J.F."/>
        </authorList>
    </citation>
    <scope>NUCLEOTIDE SEQUENCE</scope>
</reference>
<protein>
    <submittedName>
        <fullName evidence="1">Uncharacterized protein</fullName>
    </submittedName>
</protein>
<feature type="non-terminal residue" evidence="1">
    <location>
        <position position="1"/>
    </location>
</feature>
<feature type="non-terminal residue" evidence="1">
    <location>
        <position position="77"/>
    </location>
</feature>
<dbReference type="Gene3D" id="1.10.10.60">
    <property type="entry name" value="Homeodomain-like"/>
    <property type="match status" value="1"/>
</dbReference>
<dbReference type="EMBL" id="AZMM01018997">
    <property type="protein sequence ID" value="ETJ15737.1"/>
    <property type="molecule type" value="Genomic_DNA"/>
</dbReference>
<accession>W1WBZ5</accession>
<comment type="caution">
    <text evidence="1">The sequence shown here is derived from an EMBL/GenBank/DDBJ whole genome shotgun (WGS) entry which is preliminary data.</text>
</comment>